<reference evidence="1 2" key="1">
    <citation type="submission" date="2024-05" db="EMBL/GenBank/DDBJ databases">
        <authorList>
            <person name="Duchaud E."/>
        </authorList>
    </citation>
    <scope>NUCLEOTIDE SEQUENCE [LARGE SCALE GENOMIC DNA]</scope>
    <source>
        <strain evidence="1">Ena-SAMPLE-TAB-13-05-2024-13:56:06:370-140308</strain>
    </source>
</reference>
<protein>
    <submittedName>
        <fullName evidence="1">DUF2480 family protein</fullName>
    </submittedName>
</protein>
<evidence type="ECO:0000313" key="1">
    <source>
        <dbReference type="EMBL" id="CAL2102424.1"/>
    </source>
</evidence>
<dbReference type="Pfam" id="PF10652">
    <property type="entry name" value="DUF2480"/>
    <property type="match status" value="1"/>
</dbReference>
<keyword evidence="2" id="KW-1185">Reference proteome</keyword>
<name>A0ABP1EYT4_9FLAO</name>
<dbReference type="EMBL" id="CAXJIO010000011">
    <property type="protein sequence ID" value="CAL2102424.1"/>
    <property type="molecule type" value="Genomic_DNA"/>
</dbReference>
<accession>A0ABP1EYT4</accession>
<sequence>MADEIINRVANSSLITIDLEDFYPKGSRVVFDVKDWLFEGLILREKDFREQVKNHDWNQYKDCYVALTCSTDAIIPSWAYLLLTTELAVYTHKVVVGDLELLETVLYQEIINDINVEEYENKPVIVKGCANKPIPPSAYTLLIEKIQPIARTIMFGEACSTVPLFKKKK</sequence>
<dbReference type="InterPro" id="IPR018914">
    <property type="entry name" value="DUF2480"/>
</dbReference>
<gene>
    <name evidence="1" type="ORF">T190423A01A_20175</name>
</gene>
<dbReference type="Proteomes" id="UP001497527">
    <property type="component" value="Unassembled WGS sequence"/>
</dbReference>
<comment type="caution">
    <text evidence="1">The sequence shown here is derived from an EMBL/GenBank/DDBJ whole genome shotgun (WGS) entry which is preliminary data.</text>
</comment>
<evidence type="ECO:0000313" key="2">
    <source>
        <dbReference type="Proteomes" id="UP001497527"/>
    </source>
</evidence>
<dbReference type="RefSeq" id="WP_348715674.1">
    <property type="nucleotide sequence ID" value="NZ_CAXJIO010000011.1"/>
</dbReference>
<proteinExistence type="predicted"/>
<organism evidence="1 2">
    <name type="scientific">Tenacibaculum polynesiense</name>
    <dbReference type="NCBI Taxonomy" id="3137857"/>
    <lineage>
        <taxon>Bacteria</taxon>
        <taxon>Pseudomonadati</taxon>
        <taxon>Bacteroidota</taxon>
        <taxon>Flavobacteriia</taxon>
        <taxon>Flavobacteriales</taxon>
        <taxon>Flavobacteriaceae</taxon>
        <taxon>Tenacibaculum</taxon>
    </lineage>
</organism>